<feature type="transmembrane region" description="Helical" evidence="1">
    <location>
        <begin position="179"/>
        <end position="205"/>
    </location>
</feature>
<feature type="transmembrane region" description="Helical" evidence="1">
    <location>
        <begin position="266"/>
        <end position="291"/>
    </location>
</feature>
<feature type="transmembrane region" description="Helical" evidence="1">
    <location>
        <begin position="387"/>
        <end position="407"/>
    </location>
</feature>
<evidence type="ECO:0000256" key="1">
    <source>
        <dbReference type="SAM" id="Phobius"/>
    </source>
</evidence>
<feature type="transmembrane region" description="Helical" evidence="1">
    <location>
        <begin position="323"/>
        <end position="345"/>
    </location>
</feature>
<evidence type="ECO:0008006" key="3">
    <source>
        <dbReference type="Google" id="ProtNLM"/>
    </source>
</evidence>
<gene>
    <name evidence="2" type="ORF">METZ01_LOCUS79390</name>
</gene>
<feature type="transmembrane region" description="Helical" evidence="1">
    <location>
        <begin position="136"/>
        <end position="159"/>
    </location>
</feature>
<keyword evidence="1" id="KW-0472">Membrane</keyword>
<dbReference type="AlphaFoldDB" id="A0A381UEA0"/>
<accession>A0A381UEA0</accession>
<dbReference type="EMBL" id="UINC01006272">
    <property type="protein sequence ID" value="SVA26536.1"/>
    <property type="molecule type" value="Genomic_DNA"/>
</dbReference>
<feature type="transmembrane region" description="Helical" evidence="1">
    <location>
        <begin position="235"/>
        <end position="254"/>
    </location>
</feature>
<feature type="transmembrane region" description="Helical" evidence="1">
    <location>
        <begin position="357"/>
        <end position="375"/>
    </location>
</feature>
<feature type="transmembrane region" description="Helical" evidence="1">
    <location>
        <begin position="414"/>
        <end position="434"/>
    </location>
</feature>
<sequence>MEITRRLRLLNDGLTSRVGVGLLFILVFLLSLPAVTTRLYSADEIEYFAFLRSLWFDQDLSFENEYQYFYDQGIARAYGFHETFLELRTETGLRYNFGTIGCAILWAPAYAVGHMVALTMRWLGSEVLADGFSQPYLAAVAYGSAVYAFLAVVISVAVARRLVGGSTTVGLLTWLGTPLLFYAYIAPGMSHACSAFMVAVFVLVWLRVRRTWSLPGLAVLGAVTALMAMVREQDLLLVIGPIADFIWTAITRIRTSGDRTRSAQQWFTASIVGSFVFAIVYIPQAISYIVLNGRFGPPNVITGKMNWLAPHALQVLFSLEHGLFLWTPLLLVASGGLLWLAWSGCGGSTDRTDMRRIGLLLCLMVLTQIYVTGSVDSWTSAGAFGQRRFVGLTVVWVLGLATLFNVTRAGTRRLLWGVCALSVWWNLGLIAQFGTGIMDRQRLELVRNAHGTFIEVPRRLPELAYRYAFDRQSFYAPKTP</sequence>
<protein>
    <recommendedName>
        <fullName evidence="3">Glycosyltransferase RgtA/B/C/D-like domain-containing protein</fullName>
    </recommendedName>
</protein>
<feature type="transmembrane region" description="Helical" evidence="1">
    <location>
        <begin position="20"/>
        <end position="40"/>
    </location>
</feature>
<feature type="transmembrane region" description="Helical" evidence="1">
    <location>
        <begin position="212"/>
        <end position="229"/>
    </location>
</feature>
<organism evidence="2">
    <name type="scientific">marine metagenome</name>
    <dbReference type="NCBI Taxonomy" id="408172"/>
    <lineage>
        <taxon>unclassified sequences</taxon>
        <taxon>metagenomes</taxon>
        <taxon>ecological metagenomes</taxon>
    </lineage>
</organism>
<name>A0A381UEA0_9ZZZZ</name>
<keyword evidence="1" id="KW-0812">Transmembrane</keyword>
<evidence type="ECO:0000313" key="2">
    <source>
        <dbReference type="EMBL" id="SVA26536.1"/>
    </source>
</evidence>
<reference evidence="2" key="1">
    <citation type="submission" date="2018-05" db="EMBL/GenBank/DDBJ databases">
        <authorList>
            <person name="Lanie J.A."/>
            <person name="Ng W.-L."/>
            <person name="Kazmierczak K.M."/>
            <person name="Andrzejewski T.M."/>
            <person name="Davidsen T.M."/>
            <person name="Wayne K.J."/>
            <person name="Tettelin H."/>
            <person name="Glass J.I."/>
            <person name="Rusch D."/>
            <person name="Podicherti R."/>
            <person name="Tsui H.-C.T."/>
            <person name="Winkler M.E."/>
        </authorList>
    </citation>
    <scope>NUCLEOTIDE SEQUENCE</scope>
</reference>
<proteinExistence type="predicted"/>
<keyword evidence="1" id="KW-1133">Transmembrane helix</keyword>
<feature type="transmembrane region" description="Helical" evidence="1">
    <location>
        <begin position="103"/>
        <end position="124"/>
    </location>
</feature>